<keyword evidence="1" id="KW-1185">Reference proteome</keyword>
<sequence length="85" mass="9893">MPPYLYIHLFAVTHSCPLLISSHPISYTMLYPYISYDTEDCTLLINRILRKHSIEVGTLAITKHCFSNVELRLSLRFLPYLLAIH</sequence>
<dbReference type="Proteomes" id="UP000095283">
    <property type="component" value="Unplaced"/>
</dbReference>
<name>A0A1I7WQ41_HETBA</name>
<evidence type="ECO:0000313" key="1">
    <source>
        <dbReference type="Proteomes" id="UP000095283"/>
    </source>
</evidence>
<proteinExistence type="predicted"/>
<organism evidence="1 2">
    <name type="scientific">Heterorhabditis bacteriophora</name>
    <name type="common">Entomopathogenic nematode worm</name>
    <dbReference type="NCBI Taxonomy" id="37862"/>
    <lineage>
        <taxon>Eukaryota</taxon>
        <taxon>Metazoa</taxon>
        <taxon>Ecdysozoa</taxon>
        <taxon>Nematoda</taxon>
        <taxon>Chromadorea</taxon>
        <taxon>Rhabditida</taxon>
        <taxon>Rhabditina</taxon>
        <taxon>Rhabditomorpha</taxon>
        <taxon>Strongyloidea</taxon>
        <taxon>Heterorhabditidae</taxon>
        <taxon>Heterorhabditis</taxon>
    </lineage>
</organism>
<protein>
    <submittedName>
        <fullName evidence="2">Secreted protein</fullName>
    </submittedName>
</protein>
<dbReference type="WBParaSite" id="Hba_07269">
    <property type="protein sequence ID" value="Hba_07269"/>
    <property type="gene ID" value="Hba_07269"/>
</dbReference>
<reference evidence="2" key="1">
    <citation type="submission" date="2016-11" db="UniProtKB">
        <authorList>
            <consortium name="WormBaseParasite"/>
        </authorList>
    </citation>
    <scope>IDENTIFICATION</scope>
</reference>
<evidence type="ECO:0000313" key="2">
    <source>
        <dbReference type="WBParaSite" id="Hba_07269"/>
    </source>
</evidence>
<dbReference type="AlphaFoldDB" id="A0A1I7WQ41"/>
<accession>A0A1I7WQ41</accession>